<dbReference type="Gene3D" id="3.80.10.10">
    <property type="entry name" value="Ribonuclease Inhibitor"/>
    <property type="match status" value="1"/>
</dbReference>
<evidence type="ECO:0000313" key="5">
    <source>
        <dbReference type="Proteomes" id="UP001562425"/>
    </source>
</evidence>
<dbReference type="SUPFAM" id="SSF56496">
    <property type="entry name" value="Fibrinogen C-terminal domain-like"/>
    <property type="match status" value="1"/>
</dbReference>
<dbReference type="AlphaFoldDB" id="A0ABD1DII2"/>
<dbReference type="PANTHER" id="PTHR19143:SF327">
    <property type="entry name" value="FI21813P1-RELATED"/>
    <property type="match status" value="1"/>
</dbReference>
<evidence type="ECO:0000256" key="1">
    <source>
        <dbReference type="SAM" id="Coils"/>
    </source>
</evidence>
<feature type="compositionally biased region" description="Low complexity" evidence="2">
    <location>
        <begin position="1161"/>
        <end position="1173"/>
    </location>
</feature>
<evidence type="ECO:0000256" key="2">
    <source>
        <dbReference type="SAM" id="MobiDB-lite"/>
    </source>
</evidence>
<dbReference type="InterPro" id="IPR036056">
    <property type="entry name" value="Fibrinogen-like_C"/>
</dbReference>
<dbReference type="SUPFAM" id="SSF52058">
    <property type="entry name" value="L domain-like"/>
    <property type="match status" value="1"/>
</dbReference>
<reference evidence="4 5" key="1">
    <citation type="submission" date="2024-05" db="EMBL/GenBank/DDBJ databases">
        <title>Culex pipiens pipiens assembly and annotation.</title>
        <authorList>
            <person name="Alout H."/>
            <person name="Durand T."/>
        </authorList>
    </citation>
    <scope>NUCLEOTIDE SEQUENCE [LARGE SCALE GENOMIC DNA]</scope>
    <source>
        <strain evidence="4">HA-2024</strain>
        <tissue evidence="4">Whole body</tissue>
    </source>
</reference>
<proteinExistence type="predicted"/>
<keyword evidence="5" id="KW-1185">Reference proteome</keyword>
<dbReference type="Proteomes" id="UP001562425">
    <property type="component" value="Unassembled WGS sequence"/>
</dbReference>
<dbReference type="InterPro" id="IPR050373">
    <property type="entry name" value="Fibrinogen_C-term_domain"/>
</dbReference>
<keyword evidence="1" id="KW-0175">Coiled coil</keyword>
<dbReference type="EMBL" id="JBEHCU010005979">
    <property type="protein sequence ID" value="KAL1398204.1"/>
    <property type="molecule type" value="Genomic_DNA"/>
</dbReference>
<accession>A0ABD1DII2</accession>
<name>A0ABD1DII2_CULPP</name>
<comment type="caution">
    <text evidence="4">The sequence shown here is derived from an EMBL/GenBank/DDBJ whole genome shotgun (WGS) entry which is preliminary data.</text>
</comment>
<feature type="region of interest" description="Disordered" evidence="2">
    <location>
        <begin position="1147"/>
        <end position="1179"/>
    </location>
</feature>
<feature type="domain" description="Fibrinogen C-terminal" evidence="3">
    <location>
        <begin position="15"/>
        <end position="193"/>
    </location>
</feature>
<dbReference type="InterPro" id="IPR002181">
    <property type="entry name" value="Fibrinogen_a/b/g_C_dom"/>
</dbReference>
<dbReference type="SMART" id="SM00186">
    <property type="entry name" value="FBG"/>
    <property type="match status" value="1"/>
</dbReference>
<organism evidence="4 5">
    <name type="scientific">Culex pipiens pipiens</name>
    <name type="common">Northern house mosquito</name>
    <dbReference type="NCBI Taxonomy" id="38569"/>
    <lineage>
        <taxon>Eukaryota</taxon>
        <taxon>Metazoa</taxon>
        <taxon>Ecdysozoa</taxon>
        <taxon>Arthropoda</taxon>
        <taxon>Hexapoda</taxon>
        <taxon>Insecta</taxon>
        <taxon>Pterygota</taxon>
        <taxon>Neoptera</taxon>
        <taxon>Endopterygota</taxon>
        <taxon>Diptera</taxon>
        <taxon>Nematocera</taxon>
        <taxon>Culicoidea</taxon>
        <taxon>Culicidae</taxon>
        <taxon>Culicinae</taxon>
        <taxon>Culicini</taxon>
        <taxon>Culex</taxon>
        <taxon>Culex</taxon>
    </lineage>
</organism>
<sequence>MPVTSLLKAILIFASFKSNLPQTCSLTTNPHSGIQLIHPQPGFREPFEVFCDQEYEGGGWIVVQNRYEGSVHFYRGWNDYERGFGNIEGEFWLGLSKIHELTYSRRYELHVVLEDWEGIRAIARYSEFRVAGPEQQYLLRSLGNFTGSAGDSLSYHLGMKFSTFDADNDEWEGNCAESYYGAWWYRYCLHSSLAVLIAVVDGAATPSTPKAVLGKDGAMRIYRLEIENEQDVSKLNFPNHEEVILNSPRISVLSVQMLLQLRSVKTFWIQNGTVPVAHVTPQIRKMVIRNCSTSDVIIDPRGEYEMKHFTLIYGELKALPPNLNSMKKLEKLSLNENKIEYVNLADLAGLKNLKELSLLRNKIFQIHAPALQIADFPNLEKLNAGSNRLTGIDFERWNAPSLRVVYLQRNQLAAVLSLPGALPALVEVSLYENPLSCEWYNLAKRELKVRKVKILNKDQTVCEESDEALDDLVTKTRLQDTFVTIQLMNHMNSEMMTSSKIGSVELQGKVSDSMGKVKLLENQQRILQLSMNNSVISIQNLQSRNDILGKALEILKSKNDYLSTALKTTSEDISKEVQQLRTDNAVLQVRDKSFEKSIDLLQKNTVELQKDDKRLEKAILALRSDNQAIKADIQKRLNVTNGNFSAEIRQLKQESATFMMKDKALEQMLESLQKGAADLQKGEKRFEKSLEVLRSENVWLKEKLNDTVANVTGELSELWEQSDGLQNLWQTSLAKLQNDSAELRKEDKKLAKSLELIQESNEATKKEVHTQLTKAGVNFSAMVQQLRKESEDSQESVRRSLEKLEKENAELRGLENSLMKIQNENEQLRTSMQSHLSAATGNVSTDIMQLFEESGFMKTQIKETTDKADNLMISLTMLGTETTEVRNENAKLVKNLAKLQEENEATKTNMQSLLNITTDHFSAIMQQLQMESEGLQNSLQESLEKLQTDNMDLQNANEGLGKTILQLQTENKESQNNLHMLLNVTTENFSVAFQQLHEENEGLEKSLAILQDQNLDLKRWNENLEKSVKQLQRENEAMRNSMQQLQMQTAQQMTKTATQSNNQAALLTDKLVDQLRKENAALEAKLKQSNEKSAEEIAQLHKRMDEFLKANMVAGIAASMMDGGMNAMMNSVAMNAAASPEMSVKEVDSAAKAVEESSTKGVEAGTEAAQTGETAEKKA</sequence>
<dbReference type="PANTHER" id="PTHR19143">
    <property type="entry name" value="FIBRINOGEN/TENASCIN/ANGIOPOEITIN"/>
    <property type="match status" value="1"/>
</dbReference>
<dbReference type="Pfam" id="PF00147">
    <property type="entry name" value="Fibrinogen_C"/>
    <property type="match status" value="1"/>
</dbReference>
<dbReference type="InterPro" id="IPR014716">
    <property type="entry name" value="Fibrinogen_a/b/g_C_1"/>
</dbReference>
<feature type="coiled-coil region" evidence="1">
    <location>
        <begin position="783"/>
        <end position="831"/>
    </location>
</feature>
<dbReference type="PROSITE" id="PS51406">
    <property type="entry name" value="FIBRINOGEN_C_2"/>
    <property type="match status" value="1"/>
</dbReference>
<evidence type="ECO:0000313" key="4">
    <source>
        <dbReference type="EMBL" id="KAL1398204.1"/>
    </source>
</evidence>
<protein>
    <recommendedName>
        <fullName evidence="3">Fibrinogen C-terminal domain-containing protein</fullName>
    </recommendedName>
</protein>
<gene>
    <name evidence="4" type="ORF">pipiens_009151</name>
</gene>
<dbReference type="InterPro" id="IPR032675">
    <property type="entry name" value="LRR_dom_sf"/>
</dbReference>
<feature type="coiled-coil region" evidence="1">
    <location>
        <begin position="993"/>
        <end position="1110"/>
    </location>
</feature>
<feature type="compositionally biased region" description="Basic and acidic residues" evidence="2">
    <location>
        <begin position="1147"/>
        <end position="1158"/>
    </location>
</feature>
<feature type="coiled-coil region" evidence="1">
    <location>
        <begin position="882"/>
        <end position="963"/>
    </location>
</feature>
<dbReference type="Gene3D" id="3.90.215.10">
    <property type="entry name" value="Gamma Fibrinogen, chain A, domain 1"/>
    <property type="match status" value="1"/>
</dbReference>
<evidence type="ECO:0000259" key="3">
    <source>
        <dbReference type="PROSITE" id="PS51406"/>
    </source>
</evidence>
<dbReference type="CDD" id="cd00087">
    <property type="entry name" value="FReD"/>
    <property type="match status" value="1"/>
</dbReference>